<feature type="compositionally biased region" description="Low complexity" evidence="9">
    <location>
        <begin position="85"/>
        <end position="117"/>
    </location>
</feature>
<feature type="compositionally biased region" description="Basic and acidic residues" evidence="9">
    <location>
        <begin position="18"/>
        <end position="30"/>
    </location>
</feature>
<keyword evidence="7" id="KW-0862">Zinc</keyword>
<proteinExistence type="predicted"/>
<keyword evidence="6" id="KW-0833">Ubl conjugation pathway</keyword>
<feature type="region of interest" description="Disordered" evidence="9">
    <location>
        <begin position="62"/>
        <end position="117"/>
    </location>
</feature>
<dbReference type="InterPro" id="IPR001841">
    <property type="entry name" value="Znf_RING"/>
</dbReference>
<dbReference type="InterPro" id="IPR051266">
    <property type="entry name" value="CLCR"/>
</dbReference>
<name>A0A1J3DAU1_NOCCA</name>
<keyword evidence="11" id="KW-0378">Hydrolase</keyword>
<dbReference type="GO" id="GO:0008270">
    <property type="term" value="F:zinc ion binding"/>
    <property type="evidence" value="ECO:0007669"/>
    <property type="project" value="UniProtKB-KW"/>
</dbReference>
<dbReference type="GO" id="GO:0004386">
    <property type="term" value="F:helicase activity"/>
    <property type="evidence" value="ECO:0007669"/>
    <property type="project" value="UniProtKB-KW"/>
</dbReference>
<dbReference type="EC" id="2.3.2.27" evidence="2"/>
<evidence type="ECO:0000256" key="6">
    <source>
        <dbReference type="ARBA" id="ARBA00022786"/>
    </source>
</evidence>
<sequence length="718" mass="78764">MMSGLRRTFWTTIHKKKDDNRADDSLDRQKPTSSFGSTPTSMTRSDSVDSTFRCQSWANTAVTTPSPSSLPASPKLQCRTSGYVTPTTATTPRRNRSPLSLLSVSSSTPSSPKSPASFSLLKSRLCFTKSSGSSSRCGICLQSAKAGRGTAIFTAECSHTFHFPCVASRAGDRNPLADCPVCGVSWRETSLLPLSLSSPLHELDTQKSRKSGSEFDSRIRESKSNKSLRVYNDDEPLISSPISPAGFNTIPELDENDYDDEEEDNDNGDFKGFFVNTPSPLTAKKFLTDSVSGHVDVKLSSDAAIVAVGRGNETYSVLMKIKSLPLPATCRSPVDLVTVLDVSGSKLEMVKRAMRLVISSLRETDRLSMVSFSSSSKRLTPLRRMTANGRRLARRIVDEISGDGDGMSVNDAVKKAAKVIEDRRQKNLFTTIFVLTDRNRNSTHQAQLAHFDFVSSTRFSHLEIPTHTIWLGACNHEEDALAKRIKGLLSLSVQDLTLQLGVVSGLGQGEITSVYSLSGRPVWLGAGLIRLGDMYGDEEREVLVELKSPSSSSSGRSHRMLTVRSRHVDPTTQEIRNSEERALLIPRPVAVRSSNTNIARLRNLHVSTRAVAESRRLIEANDYSGAERMLTSSRALLVQYGLSSGDACLRGLDVELADLNRLRGRHVAVKSPEVVAQKSEALTPTSAWRAAERLAKVAIMRKHMNRVSDLHGFENARF</sequence>
<gene>
    <name evidence="11" type="ORF">GA_TR422_c0_g1_i1_g.1370</name>
</gene>
<dbReference type="SMART" id="SM00184">
    <property type="entry name" value="RING"/>
    <property type="match status" value="1"/>
</dbReference>
<accession>A0A1J3DAU1</accession>
<evidence type="ECO:0000256" key="2">
    <source>
        <dbReference type="ARBA" id="ARBA00012483"/>
    </source>
</evidence>
<organism evidence="11">
    <name type="scientific">Noccaea caerulescens</name>
    <name type="common">Alpine penny-cress</name>
    <name type="synonym">Thlaspi caerulescens</name>
    <dbReference type="NCBI Taxonomy" id="107243"/>
    <lineage>
        <taxon>Eukaryota</taxon>
        <taxon>Viridiplantae</taxon>
        <taxon>Streptophyta</taxon>
        <taxon>Embryophyta</taxon>
        <taxon>Tracheophyta</taxon>
        <taxon>Spermatophyta</taxon>
        <taxon>Magnoliopsida</taxon>
        <taxon>eudicotyledons</taxon>
        <taxon>Gunneridae</taxon>
        <taxon>Pentapetalae</taxon>
        <taxon>rosids</taxon>
        <taxon>malvids</taxon>
        <taxon>Brassicales</taxon>
        <taxon>Brassicaceae</taxon>
        <taxon>Coluteocarpeae</taxon>
        <taxon>Noccaea</taxon>
    </lineage>
</organism>
<dbReference type="Pfam" id="PF13519">
    <property type="entry name" value="VWA_2"/>
    <property type="match status" value="1"/>
</dbReference>
<dbReference type="Gene3D" id="3.30.40.10">
    <property type="entry name" value="Zinc/RING finger domain, C3HC4 (zinc finger)"/>
    <property type="match status" value="1"/>
</dbReference>
<dbReference type="Gene3D" id="3.40.50.410">
    <property type="entry name" value="von Willebrand factor, type A domain"/>
    <property type="match status" value="1"/>
</dbReference>
<keyword evidence="11" id="KW-0347">Helicase</keyword>
<dbReference type="PANTHER" id="PTHR10579">
    <property type="entry name" value="CALCIUM-ACTIVATED CHLORIDE CHANNEL REGULATOR"/>
    <property type="match status" value="1"/>
</dbReference>
<comment type="catalytic activity">
    <reaction evidence="1">
        <text>S-ubiquitinyl-[E2 ubiquitin-conjugating enzyme]-L-cysteine + [acceptor protein]-L-lysine = [E2 ubiquitin-conjugating enzyme]-L-cysteine + N(6)-ubiquitinyl-[acceptor protein]-L-lysine.</text>
        <dbReference type="EC" id="2.3.2.27"/>
    </reaction>
</comment>
<dbReference type="FunFam" id="3.40.50.410:FF:000129">
    <property type="entry name" value="Probable E3 ubiquitin-protein ligase EDA40"/>
    <property type="match status" value="1"/>
</dbReference>
<keyword evidence="3" id="KW-0808">Transferase</keyword>
<evidence type="ECO:0000259" key="10">
    <source>
        <dbReference type="PROSITE" id="PS50089"/>
    </source>
</evidence>
<dbReference type="AlphaFoldDB" id="A0A1J3DAU1"/>
<dbReference type="EMBL" id="GEVI01015167">
    <property type="protein sequence ID" value="JAU17153.1"/>
    <property type="molecule type" value="Transcribed_RNA"/>
</dbReference>
<dbReference type="GO" id="GO:0061630">
    <property type="term" value="F:ubiquitin protein ligase activity"/>
    <property type="evidence" value="ECO:0007669"/>
    <property type="project" value="UniProtKB-EC"/>
</dbReference>
<protein>
    <recommendedName>
        <fullName evidence="2">RING-type E3 ubiquitin transferase</fullName>
        <ecNumber evidence="2">2.3.2.27</ecNumber>
    </recommendedName>
</protein>
<dbReference type="InterPro" id="IPR036465">
    <property type="entry name" value="vWFA_dom_sf"/>
</dbReference>
<keyword evidence="4" id="KW-0479">Metal-binding</keyword>
<dbReference type="InterPro" id="IPR057427">
    <property type="entry name" value="WAV3_C"/>
</dbReference>
<dbReference type="Pfam" id="PF25243">
    <property type="entry name" value="WAV3_C"/>
    <property type="match status" value="1"/>
</dbReference>
<dbReference type="SUPFAM" id="SSF53300">
    <property type="entry name" value="vWA-like"/>
    <property type="match status" value="1"/>
</dbReference>
<dbReference type="PROSITE" id="PS50089">
    <property type="entry name" value="ZF_RING_2"/>
    <property type="match status" value="1"/>
</dbReference>
<evidence type="ECO:0000256" key="7">
    <source>
        <dbReference type="ARBA" id="ARBA00022833"/>
    </source>
</evidence>
<dbReference type="InterPro" id="IPR002035">
    <property type="entry name" value="VWF_A"/>
</dbReference>
<evidence type="ECO:0000256" key="3">
    <source>
        <dbReference type="ARBA" id="ARBA00022679"/>
    </source>
</evidence>
<evidence type="ECO:0000256" key="1">
    <source>
        <dbReference type="ARBA" id="ARBA00000900"/>
    </source>
</evidence>
<dbReference type="SMART" id="SM00327">
    <property type="entry name" value="VWA"/>
    <property type="match status" value="1"/>
</dbReference>
<feature type="compositionally biased region" description="Low complexity" evidence="9">
    <location>
        <begin position="65"/>
        <end position="74"/>
    </location>
</feature>
<evidence type="ECO:0000313" key="11">
    <source>
        <dbReference type="EMBL" id="JAU17153.1"/>
    </source>
</evidence>
<feature type="domain" description="RING-type" evidence="10">
    <location>
        <begin position="137"/>
        <end position="182"/>
    </location>
</feature>
<keyword evidence="11" id="KW-0067">ATP-binding</keyword>
<evidence type="ECO:0000256" key="9">
    <source>
        <dbReference type="SAM" id="MobiDB-lite"/>
    </source>
</evidence>
<keyword evidence="11" id="KW-0547">Nucleotide-binding</keyword>
<dbReference type="SUPFAM" id="SSF57850">
    <property type="entry name" value="RING/U-box"/>
    <property type="match status" value="1"/>
</dbReference>
<reference evidence="11" key="1">
    <citation type="submission" date="2016-07" db="EMBL/GenBank/DDBJ databases">
        <title>De novo transcriptome assembly of four accessions of the metal hyperaccumulator plant Noccaea caerulescens.</title>
        <authorList>
            <person name="Blande D."/>
            <person name="Halimaa P."/>
            <person name="Tervahauta A.I."/>
            <person name="Aarts M.G."/>
            <person name="Karenlampi S.O."/>
        </authorList>
    </citation>
    <scope>NUCLEOTIDE SEQUENCE</scope>
</reference>
<feature type="region of interest" description="Disordered" evidence="9">
    <location>
        <begin position="18"/>
        <end position="47"/>
    </location>
</feature>
<keyword evidence="5 8" id="KW-0863">Zinc-finger</keyword>
<dbReference type="Pfam" id="PF17123">
    <property type="entry name" value="zf-RING_11"/>
    <property type="match status" value="1"/>
</dbReference>
<evidence type="ECO:0000256" key="4">
    <source>
        <dbReference type="ARBA" id="ARBA00022723"/>
    </source>
</evidence>
<feature type="compositionally biased region" description="Polar residues" evidence="9">
    <location>
        <begin position="31"/>
        <end position="47"/>
    </location>
</feature>
<dbReference type="PANTHER" id="PTHR10579:SF59">
    <property type="entry name" value="E3 UBIQUITIN-PROTEIN LIGASE EDA40-RELATED"/>
    <property type="match status" value="1"/>
</dbReference>
<dbReference type="InterPro" id="IPR013083">
    <property type="entry name" value="Znf_RING/FYVE/PHD"/>
</dbReference>
<evidence type="ECO:0000256" key="5">
    <source>
        <dbReference type="ARBA" id="ARBA00022771"/>
    </source>
</evidence>
<evidence type="ECO:0000256" key="8">
    <source>
        <dbReference type="PROSITE-ProRule" id="PRU00175"/>
    </source>
</evidence>